<comment type="caution">
    <text evidence="2">The sequence shown here is derived from an EMBL/GenBank/DDBJ whole genome shotgun (WGS) entry which is preliminary data.</text>
</comment>
<evidence type="ECO:0000256" key="1">
    <source>
        <dbReference type="HAMAP-Rule" id="MF_00386"/>
    </source>
</evidence>
<name>A0A1F7YFU2_9BACT</name>
<organism evidence="2 3">
    <name type="scientific">Candidatus Woesebacteria bacterium RIFCSPHIGHO2_01_FULL_40_22</name>
    <dbReference type="NCBI Taxonomy" id="1802499"/>
    <lineage>
        <taxon>Bacteria</taxon>
        <taxon>Candidatus Woeseibacteriota</taxon>
    </lineage>
</organism>
<dbReference type="HAMAP" id="MF_00386">
    <property type="entry name" value="UPF0161_YidD"/>
    <property type="match status" value="1"/>
</dbReference>
<comment type="subcellular location">
    <subcellularLocation>
        <location evidence="1">Cell membrane</location>
        <topology evidence="1">Peripheral membrane protein</topology>
        <orientation evidence="1">Cytoplasmic side</orientation>
    </subcellularLocation>
</comment>
<dbReference type="PANTHER" id="PTHR33383:SF1">
    <property type="entry name" value="MEMBRANE PROTEIN INSERTION EFFICIENCY FACTOR-RELATED"/>
    <property type="match status" value="1"/>
</dbReference>
<evidence type="ECO:0000313" key="3">
    <source>
        <dbReference type="Proteomes" id="UP000179221"/>
    </source>
</evidence>
<dbReference type="InterPro" id="IPR002696">
    <property type="entry name" value="Membr_insert_effic_factor_YidD"/>
</dbReference>
<accession>A0A1F7YFU2</accession>
<comment type="similarity">
    <text evidence="1">Belongs to the UPF0161 family.</text>
</comment>
<dbReference type="GO" id="GO:0005886">
    <property type="term" value="C:plasma membrane"/>
    <property type="evidence" value="ECO:0007669"/>
    <property type="project" value="UniProtKB-SubCell"/>
</dbReference>
<comment type="function">
    <text evidence="1">Could be involved in insertion of integral membrane proteins into the membrane.</text>
</comment>
<dbReference type="NCBIfam" id="TIGR00278">
    <property type="entry name" value="membrane protein insertion efficiency factor YidD"/>
    <property type="match status" value="1"/>
</dbReference>
<keyword evidence="1" id="KW-0472">Membrane</keyword>
<dbReference type="Pfam" id="PF01809">
    <property type="entry name" value="YidD"/>
    <property type="match status" value="1"/>
</dbReference>
<dbReference type="SMART" id="SM01234">
    <property type="entry name" value="Haemolytic"/>
    <property type="match status" value="1"/>
</dbReference>
<dbReference type="AlphaFoldDB" id="A0A1F7YFU2"/>
<evidence type="ECO:0000313" key="2">
    <source>
        <dbReference type="EMBL" id="OGM26201.1"/>
    </source>
</evidence>
<dbReference type="PANTHER" id="PTHR33383">
    <property type="entry name" value="MEMBRANE PROTEIN INSERTION EFFICIENCY FACTOR-RELATED"/>
    <property type="match status" value="1"/>
</dbReference>
<gene>
    <name evidence="2" type="ORF">A2628_02580</name>
</gene>
<dbReference type="Proteomes" id="UP000179221">
    <property type="component" value="Unassembled WGS sequence"/>
</dbReference>
<protein>
    <recommendedName>
        <fullName evidence="1">Putative membrane protein insertion efficiency factor</fullName>
    </recommendedName>
</protein>
<dbReference type="EMBL" id="MGGL01000015">
    <property type="protein sequence ID" value="OGM26201.1"/>
    <property type="molecule type" value="Genomic_DNA"/>
</dbReference>
<sequence length="76" mass="8667">MNKIIIWLLKIYKTFFSPIGRVLFGSACRFNPSCSSFATEAVERYGILIGGKLAILRFLRCHSYNNSSYFDPVPNL</sequence>
<reference evidence="2 3" key="1">
    <citation type="journal article" date="2016" name="Nat. Commun.">
        <title>Thousands of microbial genomes shed light on interconnected biogeochemical processes in an aquifer system.</title>
        <authorList>
            <person name="Anantharaman K."/>
            <person name="Brown C.T."/>
            <person name="Hug L.A."/>
            <person name="Sharon I."/>
            <person name="Castelle C.J."/>
            <person name="Probst A.J."/>
            <person name="Thomas B.C."/>
            <person name="Singh A."/>
            <person name="Wilkins M.J."/>
            <person name="Karaoz U."/>
            <person name="Brodie E.L."/>
            <person name="Williams K.H."/>
            <person name="Hubbard S.S."/>
            <person name="Banfield J.F."/>
        </authorList>
    </citation>
    <scope>NUCLEOTIDE SEQUENCE [LARGE SCALE GENOMIC DNA]</scope>
</reference>
<proteinExistence type="inferred from homology"/>
<keyword evidence="1" id="KW-1003">Cell membrane</keyword>